<dbReference type="EMBL" id="AZIM01007440">
    <property type="protein sequence ID" value="ETE57959.1"/>
    <property type="molecule type" value="Genomic_DNA"/>
</dbReference>
<dbReference type="CDD" id="cd22121">
    <property type="entry name" value="F-box_FBXL8"/>
    <property type="match status" value="1"/>
</dbReference>
<comment type="function">
    <text evidence="1">Substrate-recognition component of the SCF (SKP1-CUL1-F-box protein)-type E3 ubiquitin ligase complex.</text>
</comment>
<dbReference type="InterPro" id="IPR032675">
    <property type="entry name" value="LRR_dom_sf"/>
</dbReference>
<name>V8N6P6_OPHHA</name>
<keyword evidence="2" id="KW-0833">Ubl conjugation pathway</keyword>
<dbReference type="InterPro" id="IPR001810">
    <property type="entry name" value="F-box_dom"/>
</dbReference>
<gene>
    <name evidence="7" type="primary">FBXL8</name>
    <name evidence="7" type="ORF">L345_16321</name>
</gene>
<keyword evidence="8" id="KW-1185">Reference proteome</keyword>
<evidence type="ECO:0000256" key="5">
    <source>
        <dbReference type="ARBA" id="ARBA00077971"/>
    </source>
</evidence>
<dbReference type="Gene3D" id="1.20.1280.50">
    <property type="match status" value="1"/>
</dbReference>
<evidence type="ECO:0000313" key="7">
    <source>
        <dbReference type="EMBL" id="ETE57959.1"/>
    </source>
</evidence>
<dbReference type="FunFam" id="3.80.10.10:FF:000260">
    <property type="entry name" value="F-box/LRR-repeat protein 8"/>
    <property type="match status" value="2"/>
</dbReference>
<dbReference type="SUPFAM" id="SSF81383">
    <property type="entry name" value="F-box domain"/>
    <property type="match status" value="1"/>
</dbReference>
<evidence type="ECO:0000256" key="4">
    <source>
        <dbReference type="ARBA" id="ARBA00070268"/>
    </source>
</evidence>
<evidence type="ECO:0000256" key="3">
    <source>
        <dbReference type="ARBA" id="ARBA00062469"/>
    </source>
</evidence>
<dbReference type="PANTHER" id="PTHR20872">
    <property type="match status" value="1"/>
</dbReference>
<evidence type="ECO:0000256" key="1">
    <source>
        <dbReference type="ARBA" id="ARBA00003437"/>
    </source>
</evidence>
<comment type="subunit">
    <text evidence="3">Directly interacts with SKP1 and CUL1.</text>
</comment>
<evidence type="ECO:0000259" key="6">
    <source>
        <dbReference type="PROSITE" id="PS50181"/>
    </source>
</evidence>
<accession>V8N6P6</accession>
<dbReference type="SMART" id="SM00256">
    <property type="entry name" value="FBOX"/>
    <property type="match status" value="1"/>
</dbReference>
<dbReference type="Gene3D" id="3.80.10.10">
    <property type="entry name" value="Ribonuclease Inhibitor"/>
    <property type="match status" value="2"/>
</dbReference>
<sequence>MPETVGDAWNYIPEEILSHIFCYLSLQDRHVVFQVCKKWAAAVSAGCVWSYTEVRCVAEDDKAALQNLHQFLRHIKHLKVAFDQSEEGIRQNVCQILDLLAKQNHKLQALCIECTGENPYFYSGQDILQSIQGLCQSQNRIDLQRIDFRAMPFTLDDGIVQLVASSSPNLHTLYLNNRTLVCNVTSETIIELLKACPQLSTLGVYYASLSEEVFKELVTLNRPTFKCLDIFCERLDKYIPVISEELWALVCEKYPQLYVQLELDHTVPQWKIPRILKPNIPVTELQLNTFAYMVYQVRFATINYSGTLEKLVLRTTSSDELNAALIDLARKCAHLKEVHCFCVVSQAVVEAFLSSCPRLESYTLKTSKERSPWQPTAILDRYMVLHVCKRWAAAVASSTVWSFTELCFDFEEDDEAYIFRTLHPYLVHIRHLKIVLNQYLELNRRLVTQILDMLTYKRTSLRGLCIICQGLNPYFYSGQDLLQSIRLLCQSNQNLDLQHIDLRRMPFILDNGTVLLLASKNPNLRTFLINNRAPGVIILKPETVVEVARICPKLTVLGIYYTSLSKDLFQELMKPNRGPFKCLDILYEGLEKHIPEECWATMSQRHPQFRVKLEVAAMVDAMKICGILKASIPMKSLQFNYLHYVTDQLRLVTSYYSQTVERLILYTASSEALNASLIELAKKCWRLKEVHCYCVVSQAVIEAFLSHCPDLRNYTLSSTLLSSMLPILCP</sequence>
<dbReference type="FunFam" id="1.20.1280.50:FF:000005">
    <property type="entry name" value="F-box/LRR-repeat protein 3 isoform X1"/>
    <property type="match status" value="1"/>
</dbReference>
<feature type="domain" description="F-box" evidence="6">
    <location>
        <begin position="6"/>
        <end position="52"/>
    </location>
</feature>
<evidence type="ECO:0000256" key="2">
    <source>
        <dbReference type="ARBA" id="ARBA00022786"/>
    </source>
</evidence>
<proteinExistence type="predicted"/>
<dbReference type="Proteomes" id="UP000018936">
    <property type="component" value="Unassembled WGS sequence"/>
</dbReference>
<reference evidence="7 8" key="1">
    <citation type="journal article" date="2013" name="Proc. Natl. Acad. Sci. U.S.A.">
        <title>The king cobra genome reveals dynamic gene evolution and adaptation in the snake venom system.</title>
        <authorList>
            <person name="Vonk F.J."/>
            <person name="Casewell N.R."/>
            <person name="Henkel C.V."/>
            <person name="Heimberg A.M."/>
            <person name="Jansen H.J."/>
            <person name="McCleary R.J."/>
            <person name="Kerkkamp H.M."/>
            <person name="Vos R.A."/>
            <person name="Guerreiro I."/>
            <person name="Calvete J.J."/>
            <person name="Wuster W."/>
            <person name="Woods A.E."/>
            <person name="Logan J.M."/>
            <person name="Harrison R.A."/>
            <person name="Castoe T.A."/>
            <person name="de Koning A.P."/>
            <person name="Pollock D.D."/>
            <person name="Yandell M."/>
            <person name="Calderon D."/>
            <person name="Renjifo C."/>
            <person name="Currier R.B."/>
            <person name="Salgado D."/>
            <person name="Pla D."/>
            <person name="Sanz L."/>
            <person name="Hyder A.S."/>
            <person name="Ribeiro J.M."/>
            <person name="Arntzen J.W."/>
            <person name="van den Thillart G.E."/>
            <person name="Boetzer M."/>
            <person name="Pirovano W."/>
            <person name="Dirks R.P."/>
            <person name="Spaink H.P."/>
            <person name="Duboule D."/>
            <person name="McGlinn E."/>
            <person name="Kini R.M."/>
            <person name="Richardson M.K."/>
        </authorList>
    </citation>
    <scope>NUCLEOTIDE SEQUENCE</scope>
    <source>
        <tissue evidence="7">Blood</tissue>
    </source>
</reference>
<comment type="caution">
    <text evidence="7">The sequence shown here is derived from an EMBL/GenBank/DDBJ whole genome shotgun (WGS) entry which is preliminary data.</text>
</comment>
<feature type="non-terminal residue" evidence="7">
    <location>
        <position position="1"/>
    </location>
</feature>
<evidence type="ECO:0000313" key="8">
    <source>
        <dbReference type="Proteomes" id="UP000018936"/>
    </source>
</evidence>
<dbReference type="Pfam" id="PF12937">
    <property type="entry name" value="F-box-like"/>
    <property type="match status" value="1"/>
</dbReference>
<dbReference type="PANTHER" id="PTHR20872:SF1">
    <property type="entry name" value="F-BOX DOMAIN-CONTAINING PROTEIN"/>
    <property type="match status" value="1"/>
</dbReference>
<dbReference type="PROSITE" id="PS50181">
    <property type="entry name" value="FBOX"/>
    <property type="match status" value="1"/>
</dbReference>
<dbReference type="SUPFAM" id="SSF52047">
    <property type="entry name" value="RNI-like"/>
    <property type="match status" value="2"/>
</dbReference>
<dbReference type="AlphaFoldDB" id="V8N6P6"/>
<protein>
    <recommendedName>
        <fullName evidence="4">F-box/LRR-repeat protein 8</fullName>
    </recommendedName>
    <alternativeName>
        <fullName evidence="5">F-box and leucine-rich repeat protein 8</fullName>
    </alternativeName>
</protein>
<dbReference type="OrthoDB" id="3219396at2759"/>
<dbReference type="InterPro" id="IPR036047">
    <property type="entry name" value="F-box-like_dom_sf"/>
</dbReference>
<organism evidence="7 8">
    <name type="scientific">Ophiophagus hannah</name>
    <name type="common">King cobra</name>
    <name type="synonym">Naja hannah</name>
    <dbReference type="NCBI Taxonomy" id="8665"/>
    <lineage>
        <taxon>Eukaryota</taxon>
        <taxon>Metazoa</taxon>
        <taxon>Chordata</taxon>
        <taxon>Craniata</taxon>
        <taxon>Vertebrata</taxon>
        <taxon>Euteleostomi</taxon>
        <taxon>Lepidosauria</taxon>
        <taxon>Squamata</taxon>
        <taxon>Bifurcata</taxon>
        <taxon>Unidentata</taxon>
        <taxon>Episquamata</taxon>
        <taxon>Toxicofera</taxon>
        <taxon>Serpentes</taxon>
        <taxon>Colubroidea</taxon>
        <taxon>Elapidae</taxon>
        <taxon>Elapinae</taxon>
        <taxon>Ophiophagus</taxon>
    </lineage>
</organism>